<reference evidence="1" key="1">
    <citation type="submission" date="2020-03" db="EMBL/GenBank/DDBJ databases">
        <title>The deep terrestrial virosphere.</title>
        <authorList>
            <person name="Holmfeldt K."/>
            <person name="Nilsson E."/>
            <person name="Simone D."/>
            <person name="Lopez-Fernandez M."/>
            <person name="Wu X."/>
            <person name="de Brujin I."/>
            <person name="Lundin D."/>
            <person name="Andersson A."/>
            <person name="Bertilsson S."/>
            <person name="Dopson M."/>
        </authorList>
    </citation>
    <scope>NUCLEOTIDE SEQUENCE</scope>
    <source>
        <strain evidence="1">MM415B01854</strain>
    </source>
</reference>
<sequence length="101" mass="12003">MILITNYILSDEKAMGLYEINEIIPNGEVWNRYQIIHVIRGDRIALYRKNLGLAKNFKALQIRIPSYMEHTVNELREMADQMRNEKDIDLRELVQLDKIKT</sequence>
<name>A0A6M3IG72_9ZZZZ</name>
<dbReference type="AlphaFoldDB" id="A0A6M3IG72"/>
<evidence type="ECO:0000313" key="1">
    <source>
        <dbReference type="EMBL" id="QJA56415.1"/>
    </source>
</evidence>
<protein>
    <submittedName>
        <fullName evidence="1">Uncharacterized protein</fullName>
    </submittedName>
</protein>
<accession>A0A6M3IG72</accession>
<gene>
    <name evidence="1" type="ORF">MM415B01854_0007</name>
</gene>
<proteinExistence type="predicted"/>
<organism evidence="1">
    <name type="scientific">viral metagenome</name>
    <dbReference type="NCBI Taxonomy" id="1070528"/>
    <lineage>
        <taxon>unclassified sequences</taxon>
        <taxon>metagenomes</taxon>
        <taxon>organismal metagenomes</taxon>
    </lineage>
</organism>
<dbReference type="EMBL" id="MT141217">
    <property type="protein sequence ID" value="QJA56415.1"/>
    <property type="molecule type" value="Genomic_DNA"/>
</dbReference>